<keyword evidence="10" id="KW-0408">Iron</keyword>
<gene>
    <name evidence="17" type="ORF">APLA_LOCUS17105</name>
</gene>
<name>A0A8S1BHJ9_ARCPL</name>
<dbReference type="InterPro" id="IPR002888">
    <property type="entry name" value="2Fe-2S-bd"/>
</dbReference>
<dbReference type="InterPro" id="IPR036884">
    <property type="entry name" value="2Fe-2S-bd_dom_sf"/>
</dbReference>
<dbReference type="SUPFAM" id="SSF54292">
    <property type="entry name" value="2Fe-2S ferredoxin-like"/>
    <property type="match status" value="1"/>
</dbReference>
<feature type="domain" description="FAD-binding PCMH-type" evidence="16">
    <location>
        <begin position="215"/>
        <end position="396"/>
    </location>
</feature>
<dbReference type="Gene3D" id="3.10.20.30">
    <property type="match status" value="1"/>
</dbReference>
<dbReference type="AlphaFoldDB" id="A0A8S1BHJ9"/>
<dbReference type="Pfam" id="PF00111">
    <property type="entry name" value="Fer2"/>
    <property type="match status" value="1"/>
</dbReference>
<dbReference type="SMART" id="SM01092">
    <property type="entry name" value="CO_deh_flav_C"/>
    <property type="match status" value="1"/>
</dbReference>
<dbReference type="PANTHER" id="PTHR11908:SF132">
    <property type="entry name" value="ALDEHYDE OXIDASE 1-RELATED"/>
    <property type="match status" value="1"/>
</dbReference>
<keyword evidence="9" id="KW-0560">Oxidoreductase</keyword>
<dbReference type="FunFam" id="3.30.390.50:FF:000003">
    <property type="entry name" value="Aldehyde oxidase1"/>
    <property type="match status" value="1"/>
</dbReference>
<dbReference type="Gene3D" id="1.10.150.120">
    <property type="entry name" value="[2Fe-2S]-binding domain"/>
    <property type="match status" value="1"/>
</dbReference>
<dbReference type="InterPro" id="IPR002346">
    <property type="entry name" value="Mopterin_DH_FAD-bd"/>
</dbReference>
<evidence type="ECO:0000256" key="12">
    <source>
        <dbReference type="ARBA" id="ARBA00023027"/>
    </source>
</evidence>
<evidence type="ECO:0000256" key="2">
    <source>
        <dbReference type="ARBA" id="ARBA00001974"/>
    </source>
</evidence>
<feature type="domain" description="2Fe-2S ferredoxin-type" evidence="15">
    <location>
        <begin position="2"/>
        <end position="90"/>
    </location>
</feature>
<accession>A0A8S1BHJ9</accession>
<evidence type="ECO:0000313" key="18">
    <source>
        <dbReference type="Proteomes" id="UP000494106"/>
    </source>
</evidence>
<comment type="subcellular location">
    <subcellularLocation>
        <location evidence="3">Peroxisome</location>
    </subcellularLocation>
</comment>
<comment type="subunit">
    <text evidence="5">Homodimer.</text>
</comment>
<evidence type="ECO:0000259" key="15">
    <source>
        <dbReference type="PROSITE" id="PS51085"/>
    </source>
</evidence>
<dbReference type="SUPFAM" id="SSF54665">
    <property type="entry name" value="CO dehydrogenase molybdoprotein N-domain-like"/>
    <property type="match status" value="1"/>
</dbReference>
<comment type="cofactor">
    <cofactor evidence="2">
        <name>FAD</name>
        <dbReference type="ChEBI" id="CHEBI:57692"/>
    </cofactor>
</comment>
<keyword evidence="11" id="KW-0411">Iron-sulfur</keyword>
<reference evidence="17 18" key="1">
    <citation type="submission" date="2020-04" db="EMBL/GenBank/DDBJ databases">
        <authorList>
            <person name="Wallbank WR R."/>
            <person name="Pardo Diaz C."/>
            <person name="Kozak K."/>
            <person name="Martin S."/>
            <person name="Jiggins C."/>
            <person name="Moest M."/>
            <person name="Warren A I."/>
            <person name="Byers J.R.P. K."/>
            <person name="Montejo-Kovacevich G."/>
            <person name="Yen C E."/>
        </authorList>
    </citation>
    <scope>NUCLEOTIDE SEQUENCE [LARGE SCALE GENOMIC DNA]</scope>
</reference>
<dbReference type="OrthoDB" id="8300278at2759"/>
<dbReference type="FunFam" id="3.10.20.30:FF:000012">
    <property type="entry name" value="Xanthine dehydrogenase/oxidase"/>
    <property type="match status" value="1"/>
</dbReference>
<keyword evidence="7" id="KW-0001">2Fe-2S</keyword>
<evidence type="ECO:0000256" key="5">
    <source>
        <dbReference type="ARBA" id="ARBA00011738"/>
    </source>
</evidence>
<dbReference type="InterPro" id="IPR005107">
    <property type="entry name" value="CO_DH_flav_C"/>
</dbReference>
<proteinExistence type="inferred from homology"/>
<dbReference type="InterPro" id="IPR036856">
    <property type="entry name" value="Ald_Oxase/Xan_DH_a/b_sf"/>
</dbReference>
<evidence type="ECO:0000256" key="3">
    <source>
        <dbReference type="ARBA" id="ARBA00004275"/>
    </source>
</evidence>
<dbReference type="InterPro" id="IPR016169">
    <property type="entry name" value="FAD-bd_PCMH_sub2"/>
</dbReference>
<evidence type="ECO:0000256" key="7">
    <source>
        <dbReference type="ARBA" id="ARBA00022714"/>
    </source>
</evidence>
<comment type="cofactor">
    <cofactor evidence="14">
        <name>[2Fe-2S] cluster</name>
        <dbReference type="ChEBI" id="CHEBI:190135"/>
    </cofactor>
</comment>
<comment type="similarity">
    <text evidence="4">Belongs to the xanthine dehydrogenase family.</text>
</comment>
<dbReference type="Pfam" id="PF00941">
    <property type="entry name" value="FAD_binding_5"/>
    <property type="match status" value="1"/>
</dbReference>
<evidence type="ECO:0000256" key="1">
    <source>
        <dbReference type="ARBA" id="ARBA00001924"/>
    </source>
</evidence>
<dbReference type="GO" id="GO:0051537">
    <property type="term" value="F:2 iron, 2 sulfur cluster binding"/>
    <property type="evidence" value="ECO:0007669"/>
    <property type="project" value="UniProtKB-KW"/>
</dbReference>
<comment type="caution">
    <text evidence="17">The sequence shown here is derived from an EMBL/GenBank/DDBJ whole genome shotgun (WGS) entry which is preliminary data.</text>
</comment>
<dbReference type="InterPro" id="IPR012675">
    <property type="entry name" value="Beta-grasp_dom_sf"/>
</dbReference>
<evidence type="ECO:0000256" key="8">
    <source>
        <dbReference type="ARBA" id="ARBA00022723"/>
    </source>
</evidence>
<dbReference type="GO" id="GO:0016491">
    <property type="term" value="F:oxidoreductase activity"/>
    <property type="evidence" value="ECO:0007669"/>
    <property type="project" value="UniProtKB-KW"/>
</dbReference>
<keyword evidence="6" id="KW-0500">Molybdenum</keyword>
<organism evidence="17 18">
    <name type="scientific">Arctia plantaginis</name>
    <name type="common">Wood tiger moth</name>
    <name type="synonym">Phalaena plantaginis</name>
    <dbReference type="NCBI Taxonomy" id="874455"/>
    <lineage>
        <taxon>Eukaryota</taxon>
        <taxon>Metazoa</taxon>
        <taxon>Ecdysozoa</taxon>
        <taxon>Arthropoda</taxon>
        <taxon>Hexapoda</taxon>
        <taxon>Insecta</taxon>
        <taxon>Pterygota</taxon>
        <taxon>Neoptera</taxon>
        <taxon>Endopterygota</taxon>
        <taxon>Lepidoptera</taxon>
        <taxon>Glossata</taxon>
        <taxon>Ditrysia</taxon>
        <taxon>Noctuoidea</taxon>
        <taxon>Erebidae</taxon>
        <taxon>Arctiinae</taxon>
        <taxon>Arctia</taxon>
    </lineage>
</organism>
<evidence type="ECO:0000313" key="17">
    <source>
        <dbReference type="EMBL" id="CAB3259492.1"/>
    </source>
</evidence>
<dbReference type="GO" id="GO:0005506">
    <property type="term" value="F:iron ion binding"/>
    <property type="evidence" value="ECO:0007669"/>
    <property type="project" value="InterPro"/>
</dbReference>
<dbReference type="InterPro" id="IPR001041">
    <property type="entry name" value="2Fe-2S_ferredoxin-type"/>
</dbReference>
<evidence type="ECO:0000256" key="14">
    <source>
        <dbReference type="ARBA" id="ARBA00034078"/>
    </source>
</evidence>
<dbReference type="PROSITE" id="PS00197">
    <property type="entry name" value="2FE2S_FER_1"/>
    <property type="match status" value="1"/>
</dbReference>
<dbReference type="Pfam" id="PF03450">
    <property type="entry name" value="CO_deh_flav_C"/>
    <property type="match status" value="1"/>
</dbReference>
<evidence type="ECO:0000256" key="10">
    <source>
        <dbReference type="ARBA" id="ARBA00023004"/>
    </source>
</evidence>
<evidence type="ECO:0000256" key="9">
    <source>
        <dbReference type="ARBA" id="ARBA00023002"/>
    </source>
</evidence>
<keyword evidence="13" id="KW-0576">Peroxisome</keyword>
<dbReference type="GO" id="GO:0005777">
    <property type="term" value="C:peroxisome"/>
    <property type="evidence" value="ECO:0007669"/>
    <property type="project" value="UniProtKB-SubCell"/>
</dbReference>
<dbReference type="Proteomes" id="UP000494106">
    <property type="component" value="Unassembled WGS sequence"/>
</dbReference>
<dbReference type="EMBL" id="CADEBC010000621">
    <property type="protein sequence ID" value="CAB3259492.1"/>
    <property type="molecule type" value="Genomic_DNA"/>
</dbReference>
<dbReference type="InterPro" id="IPR006058">
    <property type="entry name" value="2Fe2S_fd_BS"/>
</dbReference>
<protein>
    <submittedName>
        <fullName evidence="17">Uncharacterized protein</fullName>
    </submittedName>
</protein>
<dbReference type="InterPro" id="IPR036318">
    <property type="entry name" value="FAD-bd_PCMH-like_sf"/>
</dbReference>
<evidence type="ECO:0000256" key="11">
    <source>
        <dbReference type="ARBA" id="ARBA00023014"/>
    </source>
</evidence>
<dbReference type="SUPFAM" id="SSF56176">
    <property type="entry name" value="FAD-binding/transporter-associated domain-like"/>
    <property type="match status" value="1"/>
</dbReference>
<comment type="cofactor">
    <cofactor evidence="1">
        <name>Mo-molybdopterin</name>
        <dbReference type="ChEBI" id="CHEBI:71302"/>
    </cofactor>
</comment>
<dbReference type="InterPro" id="IPR016166">
    <property type="entry name" value="FAD-bd_PCMH"/>
</dbReference>
<dbReference type="Gene3D" id="3.30.390.50">
    <property type="entry name" value="CO dehydrogenase flavoprotein, C-terminal domain"/>
    <property type="match status" value="1"/>
</dbReference>
<dbReference type="InterPro" id="IPR036683">
    <property type="entry name" value="CO_DH_flav_C_dom_sf"/>
</dbReference>
<evidence type="ECO:0000256" key="13">
    <source>
        <dbReference type="ARBA" id="ARBA00023140"/>
    </source>
</evidence>
<dbReference type="Pfam" id="PF01799">
    <property type="entry name" value="Fer2_2"/>
    <property type="match status" value="1"/>
</dbReference>
<dbReference type="InterPro" id="IPR016208">
    <property type="entry name" value="Ald_Oxase/xanthine_DH-like"/>
</dbReference>
<dbReference type="GO" id="GO:0071949">
    <property type="term" value="F:FAD binding"/>
    <property type="evidence" value="ECO:0007669"/>
    <property type="project" value="InterPro"/>
</dbReference>
<dbReference type="InterPro" id="IPR036010">
    <property type="entry name" value="2Fe-2S_ferredoxin-like_sf"/>
</dbReference>
<evidence type="ECO:0000256" key="6">
    <source>
        <dbReference type="ARBA" id="ARBA00022505"/>
    </source>
</evidence>
<dbReference type="PROSITE" id="PS51085">
    <property type="entry name" value="2FE2S_FER_2"/>
    <property type="match status" value="1"/>
</dbReference>
<keyword evidence="18" id="KW-1185">Reference proteome</keyword>
<dbReference type="SUPFAM" id="SSF55447">
    <property type="entry name" value="CO dehydrogenase flavoprotein C-terminal domain-like"/>
    <property type="match status" value="1"/>
</dbReference>
<dbReference type="Gene3D" id="3.90.1170.50">
    <property type="entry name" value="Aldehyde oxidase/xanthine dehydrogenase, a/b hammerhead"/>
    <property type="match status" value="1"/>
</dbReference>
<keyword evidence="12" id="KW-0520">NAD</keyword>
<dbReference type="PANTHER" id="PTHR11908">
    <property type="entry name" value="XANTHINE DEHYDROGENASE"/>
    <property type="match status" value="1"/>
</dbReference>
<sequence length="596" mass="66393">MTKIEFTVNGQLCRVDESLPRYTSLNAYLRYTLGLSGTKSMCHEGGCGSCIVMVRAKRYTTSMVETFSVNSCLVLVFSCHGWEITTIEGVGNRNEGYSEVQKRIVEFNGTQCGYCTPGWVMQMTSLEDKNLTMAELEKSFAGNTCRCTGFRPILDAIQSFGTDASPELCQRVRDMEELSICEKKGGSCGRKCSFKSDCSDWSVVEEAKSDVSIALDFGNSKFFKVFDQEEIFDILNKHGVDSYMFIDGNTGKGIIDHFEYPRVLIDISGVKSLKGWYLDQNLVLGANVSLEDAINIFKEVSETRTEFAYLSEFVKHVELIANAPVRKIGSIAGNLMYKRAIPTYQSDLFLLFEGVGAYINVRNVNGKENKLELLDFLNYDMTGNLMINVVLPPLSSSHILRSYKIMPRNQNALAIVNAAFLLEFESKKKIKSAKIVYGNIDPEFVHATNTEKYLVGKNVFCDHTLQEAIKVLNDELLPVELPGEQSIECRKKLGLGLFYKYILNIAPSGTALNKYISGGNLLSRPVSTGKPDYQTHPSLFPLNQPINKLEAEIQASGEAMYANDLPPLPREVFGAFALSTVYSGEVDTIDVDEIMV</sequence>
<dbReference type="SUPFAM" id="SSF47741">
    <property type="entry name" value="CO dehydrogenase ISP C-domain like"/>
    <property type="match status" value="1"/>
</dbReference>
<evidence type="ECO:0000256" key="4">
    <source>
        <dbReference type="ARBA" id="ARBA00006849"/>
    </source>
</evidence>
<evidence type="ECO:0000259" key="16">
    <source>
        <dbReference type="PROSITE" id="PS51387"/>
    </source>
</evidence>
<dbReference type="PROSITE" id="PS51387">
    <property type="entry name" value="FAD_PCMH"/>
    <property type="match status" value="1"/>
</dbReference>
<keyword evidence="8" id="KW-0479">Metal-binding</keyword>
<dbReference type="Gene3D" id="3.30.465.10">
    <property type="match status" value="1"/>
</dbReference>